<accession>A0ABX2FV90</accession>
<evidence type="ECO:0000313" key="2">
    <source>
        <dbReference type="EMBL" id="NRT21118.1"/>
    </source>
</evidence>
<evidence type="ECO:0000256" key="1">
    <source>
        <dbReference type="SAM" id="MobiDB-lite"/>
    </source>
</evidence>
<dbReference type="EMBL" id="JABSNP010000025">
    <property type="protein sequence ID" value="NRT21118.1"/>
    <property type="molecule type" value="Genomic_DNA"/>
</dbReference>
<keyword evidence="3" id="KW-1185">Reference proteome</keyword>
<dbReference type="PROSITE" id="PS51257">
    <property type="entry name" value="PROKAR_LIPOPROTEIN"/>
    <property type="match status" value="1"/>
</dbReference>
<protein>
    <submittedName>
        <fullName evidence="2">Uncharacterized protein</fullName>
    </submittedName>
</protein>
<reference evidence="2 3" key="1">
    <citation type="submission" date="2020-05" db="EMBL/GenBank/DDBJ databases">
        <title>Genomic Encyclopedia of Type Strains, Phase IV (KMG-V): Genome sequencing to study the core and pangenomes of soil and plant-associated prokaryotes.</title>
        <authorList>
            <person name="Whitman W."/>
        </authorList>
    </citation>
    <scope>NUCLEOTIDE SEQUENCE [LARGE SCALE GENOMIC DNA]</scope>
    <source>
        <strain evidence="2 3">9A</strain>
    </source>
</reference>
<sequence length="516" mass="55863">MARAVHALRWRLGLLGLLATGGCVRPHYFQADAHLPVRAAEASEQAARYTAGRQYARHGGLYEVFFGQHHRRTWAAAVAAPVFDLATAAPGGALRPGKLGGGFNSTSLGLKAADDRPYVLRTVDKDPRRSVPHWLRNTVFANYLRDNVSATHPYAALAVPPLARAVGVPHTHPRLYYVRPEDPALAGDSLAKLRGQLVWLEEKFSGDARPADAVPGATALLSSPAFYKHLLADPHHRPDPAALLRARLLDAWLGDWDRHAGQWTWAQVPAPGAAPGRFRYQPVPKDRDMVFYRAADGVVPWLLTRRFAERKWNTFRPAFHDPLGLLQQGHYLDEHGLVGLTAGQFRAAAAAMQRQLTDAVIDSALHLLPPAAYALEGPGLAAALRQRRAALPGVAAALYRKLSRRPTVGGTAGAERFVVRRYADSTTVAVYAGALGADSLLLARTFFKRETKVITLEGLEGADVFEVIAGGPRAARGPRLAIYGNPGARPPAPGPGVTYATAPRRSAHAYSRPAEE</sequence>
<organism evidence="2 3">
    <name type="scientific">Hymenobacter caeli</name>
    <dbReference type="NCBI Taxonomy" id="2735894"/>
    <lineage>
        <taxon>Bacteria</taxon>
        <taxon>Pseudomonadati</taxon>
        <taxon>Bacteroidota</taxon>
        <taxon>Cytophagia</taxon>
        <taxon>Cytophagales</taxon>
        <taxon>Hymenobacteraceae</taxon>
        <taxon>Hymenobacter</taxon>
    </lineage>
</organism>
<evidence type="ECO:0000313" key="3">
    <source>
        <dbReference type="Proteomes" id="UP000779507"/>
    </source>
</evidence>
<gene>
    <name evidence="2" type="ORF">HNP98_003963</name>
</gene>
<dbReference type="RefSeq" id="WP_173811877.1">
    <property type="nucleotide sequence ID" value="NZ_JABSNP010000025.1"/>
</dbReference>
<proteinExistence type="predicted"/>
<comment type="caution">
    <text evidence="2">The sequence shown here is derived from an EMBL/GenBank/DDBJ whole genome shotgun (WGS) entry which is preliminary data.</text>
</comment>
<dbReference type="Proteomes" id="UP000779507">
    <property type="component" value="Unassembled WGS sequence"/>
</dbReference>
<name>A0ABX2FV90_9BACT</name>
<feature type="region of interest" description="Disordered" evidence="1">
    <location>
        <begin position="485"/>
        <end position="516"/>
    </location>
</feature>